<dbReference type="PANTHER" id="PTHR43280">
    <property type="entry name" value="ARAC-FAMILY TRANSCRIPTIONAL REGULATOR"/>
    <property type="match status" value="1"/>
</dbReference>
<dbReference type="Pfam" id="PF12833">
    <property type="entry name" value="HTH_18"/>
    <property type="match status" value="1"/>
</dbReference>
<dbReference type="SUPFAM" id="SSF46689">
    <property type="entry name" value="Homeodomain-like"/>
    <property type="match status" value="1"/>
</dbReference>
<protein>
    <submittedName>
        <fullName evidence="6">Type III secretion apparatus transcriptional regulator</fullName>
    </submittedName>
</protein>
<dbReference type="PANTHER" id="PTHR43280:SF2">
    <property type="entry name" value="HTH-TYPE TRANSCRIPTIONAL REGULATOR EXSA"/>
    <property type="match status" value="1"/>
</dbReference>
<evidence type="ECO:0000313" key="6">
    <source>
        <dbReference type="EMBL" id="SBV68207.1"/>
    </source>
</evidence>
<reference evidence="6" key="1">
    <citation type="submission" date="2016-04" db="EMBL/GenBank/DDBJ databases">
        <authorList>
            <person name="Evans L.H."/>
            <person name="Alamgir A."/>
            <person name="Owens N."/>
            <person name="Weber N.D."/>
            <person name="Virtaneva K."/>
            <person name="Barbian K."/>
            <person name="Babar A."/>
            <person name="Rosenke K."/>
        </authorList>
    </citation>
    <scope>NUCLEOTIDE SEQUENCE</scope>
    <source>
        <strain evidence="5">86-2</strain>
        <strain evidence="6">92-3</strain>
    </source>
</reference>
<dbReference type="EMBL" id="FLUB01000020">
    <property type="protein sequence ID" value="SBV68207.1"/>
    <property type="molecule type" value="Genomic_DNA"/>
</dbReference>
<proteinExistence type="predicted"/>
<name>A0A212IP47_9ENTR</name>
<accession>A0A212IP47</accession>
<dbReference type="InterPro" id="IPR009057">
    <property type="entry name" value="Homeodomain-like_sf"/>
</dbReference>
<keyword evidence="1" id="KW-0805">Transcription regulation</keyword>
<dbReference type="RefSeq" id="WP_046671153.1">
    <property type="nucleotide sequence ID" value="NZ_LT598669.1"/>
</dbReference>
<evidence type="ECO:0000256" key="2">
    <source>
        <dbReference type="ARBA" id="ARBA00023125"/>
    </source>
</evidence>
<dbReference type="GO" id="GO:0043565">
    <property type="term" value="F:sequence-specific DNA binding"/>
    <property type="evidence" value="ECO:0007669"/>
    <property type="project" value="InterPro"/>
</dbReference>
<gene>
    <name evidence="5" type="ORF">KL86CIT2_30049</name>
    <name evidence="6" type="ORF">KM92CIT3_80768</name>
</gene>
<evidence type="ECO:0000256" key="1">
    <source>
        <dbReference type="ARBA" id="ARBA00023015"/>
    </source>
</evidence>
<keyword evidence="2" id="KW-0238">DNA-binding</keyword>
<dbReference type="EMBL" id="FLUA01000027">
    <property type="protein sequence ID" value="SBV63405.1"/>
    <property type="molecule type" value="Genomic_DNA"/>
</dbReference>
<feature type="domain" description="HTH araC/xylS-type" evidence="4">
    <location>
        <begin position="156"/>
        <end position="256"/>
    </location>
</feature>
<dbReference type="GO" id="GO:0003700">
    <property type="term" value="F:DNA-binding transcription factor activity"/>
    <property type="evidence" value="ECO:0007669"/>
    <property type="project" value="InterPro"/>
</dbReference>
<sequence>MKVKGIKWYPGNQISRRQLSEKFILCVSLCAENKKNQCLQNVPCENHIWMIGEQGRFSQQLVYGRQIRDYCQQSRILTGTVNIGYFSELLAFLDAAYQGYSDENTYRNSGTQNKHNGNVCLRYSELEQLFIIRYIRRIDDFDFVSLCKFIRQQESYMIASYLIGNYINSDIGNVTNLSKRYGLSYSNFRKKTQLYFGDTAKNRMQAWRLTKTMLDIVETKESLTHIAMNNGFSSQSHLNQVILSSFGMTPSSLRKINGKL</sequence>
<evidence type="ECO:0000256" key="3">
    <source>
        <dbReference type="ARBA" id="ARBA00023163"/>
    </source>
</evidence>
<organism evidence="6">
    <name type="scientific">uncultured Citrobacter sp</name>
    <dbReference type="NCBI Taxonomy" id="200446"/>
    <lineage>
        <taxon>Bacteria</taxon>
        <taxon>Pseudomonadati</taxon>
        <taxon>Pseudomonadota</taxon>
        <taxon>Gammaproteobacteria</taxon>
        <taxon>Enterobacterales</taxon>
        <taxon>Enterobacteriaceae</taxon>
        <taxon>Citrobacter</taxon>
        <taxon>environmental samples</taxon>
    </lineage>
</organism>
<evidence type="ECO:0000259" key="4">
    <source>
        <dbReference type="PROSITE" id="PS01124"/>
    </source>
</evidence>
<dbReference type="SMART" id="SM00342">
    <property type="entry name" value="HTH_ARAC"/>
    <property type="match status" value="1"/>
</dbReference>
<dbReference type="PROSITE" id="PS01124">
    <property type="entry name" value="HTH_ARAC_FAMILY_2"/>
    <property type="match status" value="1"/>
</dbReference>
<evidence type="ECO:0000313" key="5">
    <source>
        <dbReference type="EMBL" id="SBV63405.1"/>
    </source>
</evidence>
<keyword evidence="3" id="KW-0804">Transcription</keyword>
<dbReference type="AlphaFoldDB" id="A0A212IP47"/>
<dbReference type="Gene3D" id="1.10.10.60">
    <property type="entry name" value="Homeodomain-like"/>
    <property type="match status" value="1"/>
</dbReference>
<dbReference type="InterPro" id="IPR018060">
    <property type="entry name" value="HTH_AraC"/>
</dbReference>